<sequence>MRLHGAENGSRQLGLTQAQQFSYSL</sequence>
<proteinExistence type="predicted"/>
<comment type="caution">
    <text evidence="1">The sequence shown here is derived from an EMBL/GenBank/DDBJ whole genome shotgun (WGS) entry which is preliminary data.</text>
</comment>
<protein>
    <submittedName>
        <fullName evidence="1">Uncharacterized protein</fullName>
    </submittedName>
</protein>
<dbReference type="EMBL" id="CCXZ01000144">
    <property type="protein sequence ID" value="CEG17026.1"/>
    <property type="molecule type" value="Genomic_DNA"/>
</dbReference>
<dbReference type="Proteomes" id="UP000052230">
    <property type="component" value="Unassembled WGS sequence"/>
</dbReference>
<keyword evidence="2" id="KW-1185">Reference proteome</keyword>
<reference evidence="1 2" key="1">
    <citation type="submission" date="2014-09" db="EMBL/GenBank/DDBJ databases">
        <authorList>
            <person name="Regsiter A."/>
        </authorList>
    </citation>
    <scope>NUCLEOTIDE SEQUENCE [LARGE SCALE GENOMIC DNA]</scope>
</reference>
<organism evidence="1 2">
    <name type="scientific">Xanthomonas citri pv. citri</name>
    <dbReference type="NCBI Taxonomy" id="611301"/>
    <lineage>
        <taxon>Bacteria</taxon>
        <taxon>Pseudomonadati</taxon>
        <taxon>Pseudomonadota</taxon>
        <taxon>Gammaproteobacteria</taxon>
        <taxon>Lysobacterales</taxon>
        <taxon>Lysobacteraceae</taxon>
        <taxon>Xanthomonas</taxon>
    </lineage>
</organism>
<evidence type="ECO:0000313" key="1">
    <source>
        <dbReference type="EMBL" id="CEG17026.1"/>
    </source>
</evidence>
<accession>A0A0U5FF55</accession>
<dbReference type="AlphaFoldDB" id="A0A0U5FF55"/>
<name>A0A0U5FF55_XANCI</name>
<evidence type="ECO:0000313" key="2">
    <source>
        <dbReference type="Proteomes" id="UP000052230"/>
    </source>
</evidence>
<gene>
    <name evidence="1" type="ORF">XAC3562_50022</name>
</gene>